<feature type="signal peptide" evidence="1">
    <location>
        <begin position="1"/>
        <end position="31"/>
    </location>
</feature>
<evidence type="ECO:0000313" key="3">
    <source>
        <dbReference type="Proteomes" id="UP000498980"/>
    </source>
</evidence>
<name>A0A7J0CI18_9ACTN</name>
<dbReference type="InterPro" id="IPR006311">
    <property type="entry name" value="TAT_signal"/>
</dbReference>
<protein>
    <recommendedName>
        <fullName evidence="4">Secreted protein</fullName>
    </recommendedName>
</protein>
<gene>
    <name evidence="2" type="ORF">Sfulv_61870</name>
</gene>
<evidence type="ECO:0008006" key="4">
    <source>
        <dbReference type="Google" id="ProtNLM"/>
    </source>
</evidence>
<dbReference type="EMBL" id="BLWC01000001">
    <property type="protein sequence ID" value="GFN01377.1"/>
    <property type="molecule type" value="Genomic_DNA"/>
</dbReference>
<keyword evidence="1" id="KW-0732">Signal</keyword>
<feature type="chain" id="PRO_5038511132" description="Secreted protein" evidence="1">
    <location>
        <begin position="32"/>
        <end position="126"/>
    </location>
</feature>
<accession>A0A7J0CI18</accession>
<proteinExistence type="predicted"/>
<dbReference type="Proteomes" id="UP000498980">
    <property type="component" value="Unassembled WGS sequence"/>
</dbReference>
<comment type="caution">
    <text evidence="2">The sequence shown here is derived from an EMBL/GenBank/DDBJ whole genome shotgun (WGS) entry which is preliminary data.</text>
</comment>
<evidence type="ECO:0000313" key="2">
    <source>
        <dbReference type="EMBL" id="GFN01377.1"/>
    </source>
</evidence>
<reference evidence="2 3" key="1">
    <citation type="submission" date="2020-05" db="EMBL/GenBank/DDBJ databases">
        <title>Whole genome shotgun sequence of Streptomyces fulvorobeus NBRC 15897.</title>
        <authorList>
            <person name="Komaki H."/>
            <person name="Tamura T."/>
        </authorList>
    </citation>
    <scope>NUCLEOTIDE SEQUENCE [LARGE SCALE GENOMIC DNA]</scope>
    <source>
        <strain evidence="2 3">NBRC 15897</strain>
    </source>
</reference>
<evidence type="ECO:0000256" key="1">
    <source>
        <dbReference type="SAM" id="SignalP"/>
    </source>
</evidence>
<sequence length="126" mass="13109">MHVISRTARLGAATALAVGGLTGVSAAPASAAPASAQSCFGDAVNYTSFAVAWPSSGWARTTTSCADINVRPDREVIVRTCFKVTGTCNAGRIASPNVWTVAASNVRDGAEYRLYFSEDNRGQVAH</sequence>
<keyword evidence="3" id="KW-1185">Reference proteome</keyword>
<organism evidence="2 3">
    <name type="scientific">Streptomyces fulvorobeus</name>
    <dbReference type="NCBI Taxonomy" id="284028"/>
    <lineage>
        <taxon>Bacteria</taxon>
        <taxon>Bacillati</taxon>
        <taxon>Actinomycetota</taxon>
        <taxon>Actinomycetes</taxon>
        <taxon>Kitasatosporales</taxon>
        <taxon>Streptomycetaceae</taxon>
        <taxon>Streptomyces</taxon>
    </lineage>
</organism>
<dbReference type="AlphaFoldDB" id="A0A7J0CI18"/>
<dbReference type="PROSITE" id="PS51318">
    <property type="entry name" value="TAT"/>
    <property type="match status" value="1"/>
</dbReference>